<dbReference type="Proteomes" id="UP001500418">
    <property type="component" value="Unassembled WGS sequence"/>
</dbReference>
<keyword evidence="2" id="KW-1185">Reference proteome</keyword>
<evidence type="ECO:0000313" key="2">
    <source>
        <dbReference type="Proteomes" id="UP001500418"/>
    </source>
</evidence>
<gene>
    <name evidence="1" type="ORF">GCM10009575_014030</name>
</gene>
<reference evidence="1 2" key="1">
    <citation type="journal article" date="2019" name="Int. J. Syst. Evol. Microbiol.">
        <title>The Global Catalogue of Microorganisms (GCM) 10K type strain sequencing project: providing services to taxonomists for standard genome sequencing and annotation.</title>
        <authorList>
            <consortium name="The Broad Institute Genomics Platform"/>
            <consortium name="The Broad Institute Genome Sequencing Center for Infectious Disease"/>
            <person name="Wu L."/>
            <person name="Ma J."/>
        </authorList>
    </citation>
    <scope>NUCLEOTIDE SEQUENCE [LARGE SCALE GENOMIC DNA]</scope>
    <source>
        <strain evidence="1 2">JCM 11444</strain>
    </source>
</reference>
<protein>
    <recommendedName>
        <fullName evidence="3">XRE family transcriptional regulator</fullName>
    </recommendedName>
</protein>
<proteinExistence type="predicted"/>
<name>A0ABN1P1A2_9ACTN</name>
<comment type="caution">
    <text evidence="1">The sequence shown here is derived from an EMBL/GenBank/DDBJ whole genome shotgun (WGS) entry which is preliminary data.</text>
</comment>
<evidence type="ECO:0000313" key="1">
    <source>
        <dbReference type="EMBL" id="GAA0920825.1"/>
    </source>
</evidence>
<accession>A0ABN1P1A2</accession>
<evidence type="ECO:0008006" key="3">
    <source>
        <dbReference type="Google" id="ProtNLM"/>
    </source>
</evidence>
<organism evidence="1 2">
    <name type="scientific">Streptomyces rhizosphaericus</name>
    <dbReference type="NCBI Taxonomy" id="114699"/>
    <lineage>
        <taxon>Bacteria</taxon>
        <taxon>Bacillati</taxon>
        <taxon>Actinomycetota</taxon>
        <taxon>Actinomycetes</taxon>
        <taxon>Kitasatosporales</taxon>
        <taxon>Streptomycetaceae</taxon>
        <taxon>Streptomyces</taxon>
        <taxon>Streptomyces violaceusniger group</taxon>
    </lineage>
</organism>
<dbReference type="EMBL" id="BAAAID010000005">
    <property type="protein sequence ID" value="GAA0920825.1"/>
    <property type="molecule type" value="Genomic_DNA"/>
</dbReference>
<sequence length="769" mass="85389">MTSKQTSRQRRSALDQVRARLVGHIQEVTERRMTPAQVQAVLQRAKAWPPAPARQLDTHLAEHPDAWSAPSPHCPVTLVRLASLLDEAGFGDAITRPRCVHCGRPDPLPLRTTPQGRCCGWCYSKARVKTCGRCKQDGFIVTHREDGPICRRCYVKDPMVVEECAGCGRMRSPARRLADGTVLCRNCVPRPERECASCGTLAPHKYSNTDGAPLCGNCYQAPKRRCGICGEDRAISARQADGRTDVCTRCYRGSKGTCVVCGRFRHGRHATARDGAFHCLSCWPRPIRKCDDCGGMKLAHSAWPIGNLCSGCYQRRTRVPAPCSVCRRLRVMVACGADGQEICRSCCGIDAPDSHCRQCKEPDDIYDDGCCPRCVLTNRVHGLLSPEGGTVPPRLKPLATALTEAENPYAVLNWLRRSRGAEFLADLSAQQGEFTHEMLDALPQNNATGCLRGLLVTAGVLPRRHENLARLELWLANTIRQLPPHQARVVRAFGEWHIVRDARRRAARDRYTTLAVKADIREIKAAIGFMSWLDTNKIGLQDTTQSDLDRWLVDHSSLHRTVVTFIQWAVARRITGRLIISRPPKKNSSGFLDEQDLQDQLRRCLNDDAIPRDARIIGALVRLYAIPVSRIVGLTTDRFHRDENGAYLTLDRHPVLLPPKLALLIEEQIAQPVTDSRMDQQFGNGNGYLFPGIQPGRPRNVAGTHSLLNQVGLPVLAARNTAMIEAVTSLPPIVVADLFGMHPGTAQRWAKYAKDDWSAYLAARMATSE</sequence>